<keyword evidence="3" id="KW-1185">Reference proteome</keyword>
<proteinExistence type="predicted"/>
<accession>A0ABP8VUH1</accession>
<reference evidence="3" key="1">
    <citation type="journal article" date="2019" name="Int. J. Syst. Evol. Microbiol.">
        <title>The Global Catalogue of Microorganisms (GCM) 10K type strain sequencing project: providing services to taxonomists for standard genome sequencing and annotation.</title>
        <authorList>
            <consortium name="The Broad Institute Genomics Platform"/>
            <consortium name="The Broad Institute Genome Sequencing Center for Infectious Disease"/>
            <person name="Wu L."/>
            <person name="Ma J."/>
        </authorList>
    </citation>
    <scope>NUCLEOTIDE SEQUENCE [LARGE SCALE GENOMIC DNA]</scope>
    <source>
        <strain evidence="3">JCM 18127</strain>
    </source>
</reference>
<evidence type="ECO:0008006" key="4">
    <source>
        <dbReference type="Google" id="ProtNLM"/>
    </source>
</evidence>
<organism evidence="2 3">
    <name type="scientific">Nocardioides nanhaiensis</name>
    <dbReference type="NCBI Taxonomy" id="1476871"/>
    <lineage>
        <taxon>Bacteria</taxon>
        <taxon>Bacillati</taxon>
        <taxon>Actinomycetota</taxon>
        <taxon>Actinomycetes</taxon>
        <taxon>Propionibacteriales</taxon>
        <taxon>Nocardioidaceae</taxon>
        <taxon>Nocardioides</taxon>
    </lineage>
</organism>
<evidence type="ECO:0000256" key="1">
    <source>
        <dbReference type="SAM" id="MobiDB-lite"/>
    </source>
</evidence>
<evidence type="ECO:0000313" key="3">
    <source>
        <dbReference type="Proteomes" id="UP001500621"/>
    </source>
</evidence>
<evidence type="ECO:0000313" key="2">
    <source>
        <dbReference type="EMBL" id="GAA4672389.1"/>
    </source>
</evidence>
<name>A0ABP8VUH1_9ACTN</name>
<dbReference type="Proteomes" id="UP001500621">
    <property type="component" value="Unassembled WGS sequence"/>
</dbReference>
<protein>
    <recommendedName>
        <fullName evidence="4">Helix-turn-helix domain-containing protein</fullName>
    </recommendedName>
</protein>
<sequence>MAMELVNHRVTELRLERDDRTWIVGVEWGEVDGAVEAVGLVLRQPSDAQRPITASALRRLQPAAVIAAARQQRYEALGGSMVEAYRAAEAGDPDNAHLLDDVSPGLVDHAERGSAPWGPNGRGRPKEYGEEHFEDVARIYNEAVDSGRYPLQAVMETRFVTRSTASRWVRQARDRGLLPATSQGKMGRGSQMEGPR</sequence>
<feature type="region of interest" description="Disordered" evidence="1">
    <location>
        <begin position="172"/>
        <end position="196"/>
    </location>
</feature>
<comment type="caution">
    <text evidence="2">The sequence shown here is derived from an EMBL/GenBank/DDBJ whole genome shotgun (WGS) entry which is preliminary data.</text>
</comment>
<dbReference type="EMBL" id="BAABIM010000001">
    <property type="protein sequence ID" value="GAA4672389.1"/>
    <property type="molecule type" value="Genomic_DNA"/>
</dbReference>
<gene>
    <name evidence="2" type="ORF">GCM10023226_06530</name>
</gene>